<feature type="transmembrane region" description="Helical" evidence="5">
    <location>
        <begin position="157"/>
        <end position="176"/>
    </location>
</feature>
<proteinExistence type="predicted"/>
<dbReference type="OrthoDB" id="5866477at2759"/>
<dbReference type="Pfam" id="PF02931">
    <property type="entry name" value="Neur_chan_LBD"/>
    <property type="match status" value="2"/>
</dbReference>
<evidence type="ECO:0000256" key="4">
    <source>
        <dbReference type="ARBA" id="ARBA00023136"/>
    </source>
</evidence>
<keyword evidence="9" id="KW-1185">Reference proteome</keyword>
<dbReference type="SUPFAM" id="SSF90112">
    <property type="entry name" value="Neurotransmitter-gated ion-channel transmembrane pore"/>
    <property type="match status" value="2"/>
</dbReference>
<evidence type="ECO:0000256" key="5">
    <source>
        <dbReference type="SAM" id="Phobius"/>
    </source>
</evidence>
<dbReference type="PROSITE" id="PS00236">
    <property type="entry name" value="NEUROTR_ION_CHANNEL"/>
    <property type="match status" value="1"/>
</dbReference>
<dbReference type="Gene3D" id="2.70.170.10">
    <property type="entry name" value="Neurotransmitter-gated ion-channel ligand-binding domain"/>
    <property type="match status" value="2"/>
</dbReference>
<dbReference type="Gene3D" id="1.20.58.390">
    <property type="entry name" value="Neurotransmitter-gated ion-channel transmembrane domain"/>
    <property type="match status" value="2"/>
</dbReference>
<protein>
    <recommendedName>
        <fullName evidence="10">Neurotransmitter-gated ion-channel ligand-binding domain-containing protein</fullName>
    </recommendedName>
</protein>
<organism evidence="8 9">
    <name type="scientific">Caenorhabditis nigoni</name>
    <dbReference type="NCBI Taxonomy" id="1611254"/>
    <lineage>
        <taxon>Eukaryota</taxon>
        <taxon>Metazoa</taxon>
        <taxon>Ecdysozoa</taxon>
        <taxon>Nematoda</taxon>
        <taxon>Chromadorea</taxon>
        <taxon>Rhabditida</taxon>
        <taxon>Rhabditina</taxon>
        <taxon>Rhabditomorpha</taxon>
        <taxon>Rhabditoidea</taxon>
        <taxon>Rhabditidae</taxon>
        <taxon>Peloderinae</taxon>
        <taxon>Caenorhabditis</taxon>
    </lineage>
</organism>
<dbReference type="STRING" id="1611254.A0A2G5TAI3"/>
<dbReference type="FunFam" id="1.20.58.390:FF:000124">
    <property type="entry name" value="Protein CBG26995"/>
    <property type="match status" value="1"/>
</dbReference>
<dbReference type="InterPro" id="IPR018000">
    <property type="entry name" value="Neurotransmitter_ion_chnl_CS"/>
</dbReference>
<evidence type="ECO:0000256" key="3">
    <source>
        <dbReference type="ARBA" id="ARBA00022989"/>
    </source>
</evidence>
<dbReference type="GO" id="GO:0016020">
    <property type="term" value="C:membrane"/>
    <property type="evidence" value="ECO:0007669"/>
    <property type="project" value="UniProtKB-SubCell"/>
</dbReference>
<feature type="transmembrane region" description="Helical" evidence="5">
    <location>
        <begin position="464"/>
        <end position="486"/>
    </location>
</feature>
<feature type="transmembrane region" description="Helical" evidence="5">
    <location>
        <begin position="498"/>
        <end position="514"/>
    </location>
</feature>
<keyword evidence="4 5" id="KW-0472">Membrane</keyword>
<dbReference type="CDD" id="cd18989">
    <property type="entry name" value="LGIC_ECD_cation"/>
    <property type="match status" value="1"/>
</dbReference>
<feature type="transmembrane region" description="Helical" evidence="5">
    <location>
        <begin position="587"/>
        <end position="605"/>
    </location>
</feature>
<dbReference type="InterPro" id="IPR006029">
    <property type="entry name" value="Neurotrans-gated_channel_TM"/>
</dbReference>
<dbReference type="InterPro" id="IPR038050">
    <property type="entry name" value="Neuro_actylchol_rec"/>
</dbReference>
<comment type="subcellular location">
    <subcellularLocation>
        <location evidence="1">Membrane</location>
        <topology evidence="1">Multi-pass membrane protein</topology>
    </subcellularLocation>
</comment>
<evidence type="ECO:0008006" key="10">
    <source>
        <dbReference type="Google" id="ProtNLM"/>
    </source>
</evidence>
<dbReference type="InterPro" id="IPR006201">
    <property type="entry name" value="Neur_channel"/>
</dbReference>
<dbReference type="CDD" id="cd19051">
    <property type="entry name" value="LGIC_TM_cation"/>
    <property type="match status" value="1"/>
</dbReference>
<feature type="domain" description="Neurotransmitter-gated ion-channel ligand-binding" evidence="6">
    <location>
        <begin position="255"/>
        <end position="347"/>
    </location>
</feature>
<evidence type="ECO:0000256" key="2">
    <source>
        <dbReference type="ARBA" id="ARBA00022692"/>
    </source>
</evidence>
<reference evidence="9" key="1">
    <citation type="submission" date="2017-10" db="EMBL/GenBank/DDBJ databases">
        <title>Rapid genome shrinkage in a self-fertile nematode reveals novel sperm competition proteins.</title>
        <authorList>
            <person name="Yin D."/>
            <person name="Schwarz E.M."/>
            <person name="Thomas C.G."/>
            <person name="Felde R.L."/>
            <person name="Korf I.F."/>
            <person name="Cutter A.D."/>
            <person name="Schartner C.M."/>
            <person name="Ralston E.J."/>
            <person name="Meyer B.J."/>
            <person name="Haag E.S."/>
        </authorList>
    </citation>
    <scope>NUCLEOTIDE SEQUENCE [LARGE SCALE GENOMIC DNA]</scope>
    <source>
        <strain evidence="9">JU1422</strain>
    </source>
</reference>
<dbReference type="GO" id="GO:0005230">
    <property type="term" value="F:extracellular ligand-gated monoatomic ion channel activity"/>
    <property type="evidence" value="ECO:0007669"/>
    <property type="project" value="InterPro"/>
</dbReference>
<feature type="transmembrane region" description="Helical" evidence="5">
    <location>
        <begin position="197"/>
        <end position="214"/>
    </location>
</feature>
<evidence type="ECO:0000259" key="7">
    <source>
        <dbReference type="Pfam" id="PF02932"/>
    </source>
</evidence>
<dbReference type="Pfam" id="PF02932">
    <property type="entry name" value="Neur_chan_memb"/>
    <property type="match status" value="1"/>
</dbReference>
<feature type="domain" description="Neurotransmitter-gated ion-channel transmembrane" evidence="7">
    <location>
        <begin position="129"/>
        <end position="224"/>
    </location>
</feature>
<dbReference type="GO" id="GO:0004888">
    <property type="term" value="F:transmembrane signaling receptor activity"/>
    <property type="evidence" value="ECO:0007669"/>
    <property type="project" value="InterPro"/>
</dbReference>
<name>A0A2G5TAI3_9PELO</name>
<evidence type="ECO:0000313" key="8">
    <source>
        <dbReference type="EMBL" id="PIC24101.1"/>
    </source>
</evidence>
<feature type="transmembrane region" description="Helical" evidence="5">
    <location>
        <begin position="526"/>
        <end position="548"/>
    </location>
</feature>
<keyword evidence="3 5" id="KW-1133">Transmembrane helix</keyword>
<evidence type="ECO:0000259" key="6">
    <source>
        <dbReference type="Pfam" id="PF02931"/>
    </source>
</evidence>
<keyword evidence="2 5" id="KW-0812">Transmembrane</keyword>
<dbReference type="EMBL" id="PDUG01000005">
    <property type="protein sequence ID" value="PIC24101.1"/>
    <property type="molecule type" value="Genomic_DNA"/>
</dbReference>
<dbReference type="InterPro" id="IPR006202">
    <property type="entry name" value="Neur_chan_lig-bd"/>
</dbReference>
<gene>
    <name evidence="8" type="primary">Cni-lgc-29</name>
    <name evidence="8" type="synonym">Cnig_chr_V.g17557</name>
    <name evidence="8" type="ORF">B9Z55_017557</name>
</gene>
<evidence type="ECO:0000256" key="1">
    <source>
        <dbReference type="ARBA" id="ARBA00004141"/>
    </source>
</evidence>
<dbReference type="SUPFAM" id="SSF63712">
    <property type="entry name" value="Nicotinic receptor ligand binding domain-like"/>
    <property type="match status" value="3"/>
</dbReference>
<evidence type="ECO:0000313" key="9">
    <source>
        <dbReference type="Proteomes" id="UP000230233"/>
    </source>
</evidence>
<dbReference type="AlphaFoldDB" id="A0A2G5TAI3"/>
<feature type="domain" description="Neurotransmitter-gated ion-channel ligand-binding" evidence="6">
    <location>
        <begin position="18"/>
        <end position="107"/>
    </location>
</feature>
<dbReference type="InterPro" id="IPR036734">
    <property type="entry name" value="Neur_chan_lig-bd_sf"/>
</dbReference>
<feature type="transmembrane region" description="Helical" evidence="5">
    <location>
        <begin position="122"/>
        <end position="145"/>
    </location>
</feature>
<dbReference type="Proteomes" id="UP000230233">
    <property type="component" value="Chromosome V"/>
</dbReference>
<sequence length="606" mass="70140">MLHEQHGYILSLSIFSHKPYFQIDYNGTVGFYTSTVSSVICQLDVFKFPMDQHECGVTVLFHNYFNDEYKIHGEMEAMAKPMSQLGNGEWKVTYIGVAEQSSSNPSLSSIQRFVARIERNPGFYVSLVMVPAYFINLLTIIALFMDIENVGEKISVGLTNIMAMTFILVILAADLPKTARIPLLVFNIPEKMSRIHIIIYCFALILSTTDSQSMSAEQMANYKRFLANQEKLFDKLFKTYDPGQNAVYTLYHLPESNVTIHPPRFEIVVQLSMLKLVEVVEPEEKATFLFDYQSNWYDPRLSWDPEEYGGINHIYVPRSRVWIPETTIVDCSEVKVFDNEYTRYVWIYNFPLDKHTCSVNILFNTYLMTEYLITGQTGTLPRPVHMLVYNFPLDRHTCSVNLLFNTYRLEEFLITGKTGTMPRPVNQLGNGEWQMNSIQMSIEPVVDNMTYLTRFEATFQRNPGFYVVLVMIPAYFINFLSIVALFTDIDNRNEKFTVAMTNIMSMSFILVILAEDLPKTKNLPILAIYTVTSLAIMLFSLAAVILLPKLKLYYANRRLSRGEKIPKNDEVPRTCWERIKFYFKVEYVFMAVFQIANFVNFVIIFV</sequence>
<dbReference type="PANTHER" id="PTHR18945">
    <property type="entry name" value="NEUROTRANSMITTER GATED ION CHANNEL"/>
    <property type="match status" value="1"/>
</dbReference>
<dbReference type="InterPro" id="IPR036719">
    <property type="entry name" value="Neuro-gated_channel_TM_sf"/>
</dbReference>
<comment type="caution">
    <text evidence="8">The sequence shown here is derived from an EMBL/GenBank/DDBJ whole genome shotgun (WGS) entry which is preliminary data.</text>
</comment>
<accession>A0A2G5TAI3</accession>